<evidence type="ECO:0000313" key="2">
    <source>
        <dbReference type="EMBL" id="TXC93018.1"/>
    </source>
</evidence>
<accession>A0A5C6W986</accession>
<keyword evidence="3" id="KW-1185">Reference proteome</keyword>
<name>A0A5C6W986_9BACI</name>
<evidence type="ECO:0000256" key="1">
    <source>
        <dbReference type="SAM" id="MobiDB-lite"/>
    </source>
</evidence>
<gene>
    <name evidence="2" type="ORF">FS935_02155</name>
</gene>
<comment type="caution">
    <text evidence="2">The sequence shown here is derived from an EMBL/GenBank/DDBJ whole genome shotgun (WGS) entry which is preliminary data.</text>
</comment>
<dbReference type="EMBL" id="VOQF01000001">
    <property type="protein sequence ID" value="TXC93018.1"/>
    <property type="molecule type" value="Genomic_DNA"/>
</dbReference>
<sequence length="72" mass="8233">MLIFSILLIGVEYMRLLREKRVKGRPHRRAAYEEAPGPRKKRTAFFPGKANACNGNQQQSLTEPYSKKAEAI</sequence>
<feature type="compositionally biased region" description="Polar residues" evidence="1">
    <location>
        <begin position="53"/>
        <end position="63"/>
    </location>
</feature>
<proteinExistence type="predicted"/>
<protein>
    <submittedName>
        <fullName evidence="2">Uncharacterized protein</fullName>
    </submittedName>
</protein>
<reference evidence="2 3" key="1">
    <citation type="journal article" date="2005" name="Int. J. Syst. Evol. Microbiol.">
        <title>Bacillus litoralis sp. nov., isolated from a tidal flat of the Yellow Sea in Korea.</title>
        <authorList>
            <person name="Yoon J.H."/>
            <person name="Oh T.K."/>
        </authorList>
    </citation>
    <scope>NUCLEOTIDE SEQUENCE [LARGE SCALE GENOMIC DNA]</scope>
    <source>
        <strain evidence="2 3">SW-211</strain>
    </source>
</reference>
<dbReference type="AlphaFoldDB" id="A0A5C6W986"/>
<organism evidence="2 3">
    <name type="scientific">Metabacillus litoralis</name>
    <dbReference type="NCBI Taxonomy" id="152268"/>
    <lineage>
        <taxon>Bacteria</taxon>
        <taxon>Bacillati</taxon>
        <taxon>Bacillota</taxon>
        <taxon>Bacilli</taxon>
        <taxon>Bacillales</taxon>
        <taxon>Bacillaceae</taxon>
        <taxon>Metabacillus</taxon>
    </lineage>
</organism>
<feature type="region of interest" description="Disordered" evidence="1">
    <location>
        <begin position="47"/>
        <end position="72"/>
    </location>
</feature>
<dbReference type="Proteomes" id="UP000321363">
    <property type="component" value="Unassembled WGS sequence"/>
</dbReference>
<evidence type="ECO:0000313" key="3">
    <source>
        <dbReference type="Proteomes" id="UP000321363"/>
    </source>
</evidence>